<evidence type="ECO:0000256" key="7">
    <source>
        <dbReference type="ARBA" id="ARBA00022908"/>
    </source>
</evidence>
<evidence type="ECO:0000256" key="1">
    <source>
        <dbReference type="ARBA" id="ARBA00004496"/>
    </source>
</evidence>
<evidence type="ECO:0000256" key="11">
    <source>
        <dbReference type="HAMAP-Rule" id="MF_01808"/>
    </source>
</evidence>
<dbReference type="PROSITE" id="PS51898">
    <property type="entry name" value="TYR_RECOMBINASE"/>
    <property type="match status" value="1"/>
</dbReference>
<comment type="function">
    <text evidence="11">Site-specific tyrosine recombinase, which acts by catalyzing the cutting and rejoining of the recombining DNA molecules. The XerC-XerD complex is essential to convert dimers of the bacterial chromosome into monomers to permit their segregation at cell division. It also contributes to the segregational stability of plasmids.</text>
</comment>
<keyword evidence="12" id="KW-0175">Coiled coil</keyword>
<dbReference type="NCBIfam" id="TIGR02224">
    <property type="entry name" value="recomb_XerC"/>
    <property type="match status" value="1"/>
</dbReference>
<comment type="similarity">
    <text evidence="2 11">Belongs to the 'phage' integrase family. XerC subfamily.</text>
</comment>
<keyword evidence="4 11" id="KW-0963">Cytoplasm</keyword>
<dbReference type="PANTHER" id="PTHR30349:SF81">
    <property type="entry name" value="TYROSINE RECOMBINASE XERC"/>
    <property type="match status" value="1"/>
</dbReference>
<dbReference type="HAMAP" id="MF_01808">
    <property type="entry name" value="Recomb_XerC_XerD"/>
    <property type="match status" value="1"/>
</dbReference>
<dbReference type="Pfam" id="PF02899">
    <property type="entry name" value="Phage_int_SAM_1"/>
    <property type="match status" value="1"/>
</dbReference>
<keyword evidence="8 11" id="KW-0238">DNA-binding</keyword>
<dbReference type="PANTHER" id="PTHR30349">
    <property type="entry name" value="PHAGE INTEGRASE-RELATED"/>
    <property type="match status" value="1"/>
</dbReference>
<dbReference type="InterPro" id="IPR010998">
    <property type="entry name" value="Integrase_recombinase_N"/>
</dbReference>
<dbReference type="InterPro" id="IPR023009">
    <property type="entry name" value="Tyrosine_recombinase_XerC/XerD"/>
</dbReference>
<keyword evidence="6 11" id="KW-0159">Chromosome partition</keyword>
<evidence type="ECO:0000256" key="3">
    <source>
        <dbReference type="ARBA" id="ARBA00015804"/>
    </source>
</evidence>
<keyword evidence="7 11" id="KW-0229">DNA integration</keyword>
<evidence type="ECO:0000256" key="8">
    <source>
        <dbReference type="ARBA" id="ARBA00023125"/>
    </source>
</evidence>
<dbReference type="InterPro" id="IPR011010">
    <property type="entry name" value="DNA_brk_join_enz"/>
</dbReference>
<evidence type="ECO:0000256" key="12">
    <source>
        <dbReference type="SAM" id="Coils"/>
    </source>
</evidence>
<evidence type="ECO:0000256" key="6">
    <source>
        <dbReference type="ARBA" id="ARBA00022829"/>
    </source>
</evidence>
<feature type="active site" description="O-(3'-phospho-DNA)-tyrosine intermediate" evidence="11">
    <location>
        <position position="277"/>
    </location>
</feature>
<evidence type="ECO:0000256" key="2">
    <source>
        <dbReference type="ARBA" id="ARBA00006657"/>
    </source>
</evidence>
<organism evidence="15 16">
    <name type="scientific">Marinobacterium mangrovicola</name>
    <dbReference type="NCBI Taxonomy" id="1476959"/>
    <lineage>
        <taxon>Bacteria</taxon>
        <taxon>Pseudomonadati</taxon>
        <taxon>Pseudomonadota</taxon>
        <taxon>Gammaproteobacteria</taxon>
        <taxon>Oceanospirillales</taxon>
        <taxon>Oceanospirillaceae</taxon>
        <taxon>Marinobacterium</taxon>
    </lineage>
</organism>
<feature type="active site" evidence="11">
    <location>
        <position position="242"/>
    </location>
</feature>
<proteinExistence type="inferred from homology"/>
<protein>
    <recommendedName>
        <fullName evidence="3 11">Tyrosine recombinase XerC</fullName>
    </recommendedName>
</protein>
<dbReference type="AlphaFoldDB" id="A0A4V2PGE7"/>
<dbReference type="InterPro" id="IPR002104">
    <property type="entry name" value="Integrase_catalytic"/>
</dbReference>
<dbReference type="InterPro" id="IPR004107">
    <property type="entry name" value="Integrase_SAM-like_N"/>
</dbReference>
<dbReference type="GO" id="GO:0005737">
    <property type="term" value="C:cytoplasm"/>
    <property type="evidence" value="ECO:0007669"/>
    <property type="project" value="UniProtKB-SubCell"/>
</dbReference>
<comment type="caution">
    <text evidence="15">The sequence shown here is derived from an EMBL/GenBank/DDBJ whole genome shotgun (WGS) entry which is preliminary data.</text>
</comment>
<dbReference type="InterPro" id="IPR011931">
    <property type="entry name" value="Recomb_XerC"/>
</dbReference>
<dbReference type="Gene3D" id="1.10.443.10">
    <property type="entry name" value="Intergrase catalytic core"/>
    <property type="match status" value="1"/>
</dbReference>
<evidence type="ECO:0000313" key="16">
    <source>
        <dbReference type="Proteomes" id="UP000294546"/>
    </source>
</evidence>
<evidence type="ECO:0000256" key="4">
    <source>
        <dbReference type="ARBA" id="ARBA00022490"/>
    </source>
</evidence>
<dbReference type="RefSeq" id="WP_132285824.1">
    <property type="nucleotide sequence ID" value="NZ_SMFU01000001.1"/>
</dbReference>
<keyword evidence="9 11" id="KW-0233">DNA recombination</keyword>
<comment type="subunit">
    <text evidence="11">Forms a cyclic heterotetrameric complex composed of two molecules of XerC and two molecules of XerD.</text>
</comment>
<feature type="domain" description="Tyr recombinase" evidence="13">
    <location>
        <begin position="110"/>
        <end position="290"/>
    </location>
</feature>
<dbReference type="GO" id="GO:0003677">
    <property type="term" value="F:DNA binding"/>
    <property type="evidence" value="ECO:0007669"/>
    <property type="project" value="UniProtKB-UniRule"/>
</dbReference>
<dbReference type="Pfam" id="PF00589">
    <property type="entry name" value="Phage_integrase"/>
    <property type="match status" value="1"/>
</dbReference>
<dbReference type="NCBIfam" id="NF001399">
    <property type="entry name" value="PRK00283.1"/>
    <property type="match status" value="1"/>
</dbReference>
<keyword evidence="10 11" id="KW-0131">Cell cycle</keyword>
<comment type="subcellular location">
    <subcellularLocation>
        <location evidence="1 11">Cytoplasm</location>
    </subcellularLocation>
</comment>
<dbReference type="InterPro" id="IPR050090">
    <property type="entry name" value="Tyrosine_recombinase_XerCD"/>
</dbReference>
<gene>
    <name evidence="11" type="primary">xerC</name>
    <name evidence="15" type="ORF">CLV83_0057</name>
</gene>
<dbReference type="Proteomes" id="UP000294546">
    <property type="component" value="Unassembled WGS sequence"/>
</dbReference>
<evidence type="ECO:0000256" key="5">
    <source>
        <dbReference type="ARBA" id="ARBA00022618"/>
    </source>
</evidence>
<dbReference type="InterPro" id="IPR044068">
    <property type="entry name" value="CB"/>
</dbReference>
<dbReference type="PROSITE" id="PS51900">
    <property type="entry name" value="CB"/>
    <property type="match status" value="1"/>
</dbReference>
<dbReference type="GO" id="GO:0007059">
    <property type="term" value="P:chromosome segregation"/>
    <property type="evidence" value="ECO:0007669"/>
    <property type="project" value="UniProtKB-UniRule"/>
</dbReference>
<feature type="domain" description="Core-binding (CB)" evidence="14">
    <location>
        <begin position="3"/>
        <end position="89"/>
    </location>
</feature>
<feature type="active site" evidence="11">
    <location>
        <position position="149"/>
    </location>
</feature>
<dbReference type="CDD" id="cd00798">
    <property type="entry name" value="INT_XerDC_C"/>
    <property type="match status" value="1"/>
</dbReference>
<reference evidence="15 16" key="1">
    <citation type="submission" date="2019-03" db="EMBL/GenBank/DDBJ databases">
        <title>Genomic Encyclopedia of Archaeal and Bacterial Type Strains, Phase II (KMG-II): from individual species to whole genera.</title>
        <authorList>
            <person name="Goeker M."/>
        </authorList>
    </citation>
    <scope>NUCLEOTIDE SEQUENCE [LARGE SCALE GENOMIC DNA]</scope>
    <source>
        <strain evidence="15 16">DSM 27697</strain>
    </source>
</reference>
<dbReference type="InterPro" id="IPR013762">
    <property type="entry name" value="Integrase-like_cat_sf"/>
</dbReference>
<feature type="active site" evidence="11">
    <location>
        <position position="245"/>
    </location>
</feature>
<sequence length="302" mass="34415">MQAGDERLLAAFLRYLEGERQLSAHTLKNYQRDLERLDEQLQELGQAGWRALDERRLRRAVAQLHGNGLSGRSLARLLSAVRSFYRYLSREGEVTQNPALAVQAPKASRRLPQTLDVDQLGTLLDQRTDDPLEIRDLAMMELLYSSGLRVSELASLDLIDPDLRDGSLRVTGKGNKTREVPIGRKAIEALERWIKERNAIALLDESALFVGKQGRRLGVRAIEQRLKRQGEHVGVSGRVYPHRLRHSFASHMLESSADLRAVQELLGHADIATTQIYTHLDFQHLMEVYEHSHPRAKRKKEQ</sequence>
<dbReference type="GO" id="GO:0051301">
    <property type="term" value="P:cell division"/>
    <property type="evidence" value="ECO:0007669"/>
    <property type="project" value="UniProtKB-UniRule"/>
</dbReference>
<feature type="coiled-coil region" evidence="12">
    <location>
        <begin position="20"/>
        <end position="47"/>
    </location>
</feature>
<dbReference type="GO" id="GO:0009037">
    <property type="term" value="F:tyrosine-based site-specific recombinase activity"/>
    <property type="evidence" value="ECO:0007669"/>
    <property type="project" value="UniProtKB-UniRule"/>
</dbReference>
<feature type="active site" evidence="11">
    <location>
        <position position="173"/>
    </location>
</feature>
<evidence type="ECO:0000259" key="14">
    <source>
        <dbReference type="PROSITE" id="PS51900"/>
    </source>
</evidence>
<dbReference type="OrthoDB" id="9801717at2"/>
<keyword evidence="5 11" id="KW-0132">Cell division</keyword>
<feature type="active site" evidence="11">
    <location>
        <position position="268"/>
    </location>
</feature>
<evidence type="ECO:0000259" key="13">
    <source>
        <dbReference type="PROSITE" id="PS51898"/>
    </source>
</evidence>
<accession>A0A4V2PGE7</accession>
<evidence type="ECO:0000256" key="9">
    <source>
        <dbReference type="ARBA" id="ARBA00023172"/>
    </source>
</evidence>
<evidence type="ECO:0000256" key="10">
    <source>
        <dbReference type="ARBA" id="ARBA00023306"/>
    </source>
</evidence>
<dbReference type="GO" id="GO:0006313">
    <property type="term" value="P:DNA transposition"/>
    <property type="evidence" value="ECO:0007669"/>
    <property type="project" value="UniProtKB-UniRule"/>
</dbReference>
<dbReference type="EMBL" id="SMFU01000001">
    <property type="protein sequence ID" value="TCK16506.1"/>
    <property type="molecule type" value="Genomic_DNA"/>
</dbReference>
<keyword evidence="16" id="KW-1185">Reference proteome</keyword>
<evidence type="ECO:0000313" key="15">
    <source>
        <dbReference type="EMBL" id="TCK16506.1"/>
    </source>
</evidence>
<dbReference type="SUPFAM" id="SSF56349">
    <property type="entry name" value="DNA breaking-rejoining enzymes"/>
    <property type="match status" value="1"/>
</dbReference>
<name>A0A4V2PGE7_9GAMM</name>
<dbReference type="Gene3D" id="1.10.150.130">
    <property type="match status" value="1"/>
</dbReference>